<sequence length="84" mass="9768">MNTAEMLQAAFKYVKYLQAQVGILENLGSSQEDKEERRIKELEILASAGIQEKLYLEEKCLVPSELEVVSFMRHHQFTTLMYID</sequence>
<gene>
    <name evidence="1" type="ORF">RCOM_1574730</name>
</gene>
<evidence type="ECO:0000313" key="2">
    <source>
        <dbReference type="Proteomes" id="UP000008311"/>
    </source>
</evidence>
<keyword evidence="2" id="KW-1185">Reference proteome</keyword>
<dbReference type="AlphaFoldDB" id="B9RHZ8"/>
<reference evidence="2" key="1">
    <citation type="journal article" date="2010" name="Nat. Biotechnol.">
        <title>Draft genome sequence of the oilseed species Ricinus communis.</title>
        <authorList>
            <person name="Chan A.P."/>
            <person name="Crabtree J."/>
            <person name="Zhao Q."/>
            <person name="Lorenzi H."/>
            <person name="Orvis J."/>
            <person name="Puiu D."/>
            <person name="Melake-Berhan A."/>
            <person name="Jones K.M."/>
            <person name="Redman J."/>
            <person name="Chen G."/>
            <person name="Cahoon E.B."/>
            <person name="Gedil M."/>
            <person name="Stanke M."/>
            <person name="Haas B.J."/>
            <person name="Wortman J.R."/>
            <person name="Fraser-Liggett C.M."/>
            <person name="Ravel J."/>
            <person name="Rabinowicz P.D."/>
        </authorList>
    </citation>
    <scope>NUCLEOTIDE SEQUENCE [LARGE SCALE GENOMIC DNA]</scope>
    <source>
        <strain evidence="2">cv. Hale</strain>
    </source>
</reference>
<dbReference type="Proteomes" id="UP000008311">
    <property type="component" value="Unassembled WGS sequence"/>
</dbReference>
<organism evidence="1 2">
    <name type="scientific">Ricinus communis</name>
    <name type="common">Castor bean</name>
    <dbReference type="NCBI Taxonomy" id="3988"/>
    <lineage>
        <taxon>Eukaryota</taxon>
        <taxon>Viridiplantae</taxon>
        <taxon>Streptophyta</taxon>
        <taxon>Embryophyta</taxon>
        <taxon>Tracheophyta</taxon>
        <taxon>Spermatophyta</taxon>
        <taxon>Magnoliopsida</taxon>
        <taxon>eudicotyledons</taxon>
        <taxon>Gunneridae</taxon>
        <taxon>Pentapetalae</taxon>
        <taxon>rosids</taxon>
        <taxon>fabids</taxon>
        <taxon>Malpighiales</taxon>
        <taxon>Euphorbiaceae</taxon>
        <taxon>Acalyphoideae</taxon>
        <taxon>Acalypheae</taxon>
        <taxon>Ricinus</taxon>
    </lineage>
</organism>
<evidence type="ECO:0008006" key="3">
    <source>
        <dbReference type="Google" id="ProtNLM"/>
    </source>
</evidence>
<evidence type="ECO:0000313" key="1">
    <source>
        <dbReference type="EMBL" id="EEF48770.1"/>
    </source>
</evidence>
<dbReference type="EMBL" id="EQ973781">
    <property type="protein sequence ID" value="EEF48770.1"/>
    <property type="molecule type" value="Genomic_DNA"/>
</dbReference>
<dbReference type="InParanoid" id="B9RHZ8"/>
<dbReference type="STRING" id="3988.B9RHZ8"/>
<proteinExistence type="predicted"/>
<name>B9RHZ8_RICCO</name>
<protein>
    <recommendedName>
        <fullName evidence="3">BHLH domain-containing protein</fullName>
    </recommendedName>
</protein>
<accession>B9RHZ8</accession>